<name>A0ABD4QJ79_9BACI</name>
<accession>A0ABD4QJ79</accession>
<sequence>MEDLKLEQAYKEWKAGNITAVEVMNKSNMTQAAFYRKVKEYKQVK</sequence>
<protein>
    <submittedName>
        <fullName evidence="1">Resolvase</fullName>
    </submittedName>
</protein>
<evidence type="ECO:0000313" key="1">
    <source>
        <dbReference type="EMBL" id="MBR8688822.1"/>
    </source>
</evidence>
<gene>
    <name evidence="1" type="ORF">KCQ59_03350</name>
</gene>
<dbReference type="Proteomes" id="UP000676804">
    <property type="component" value="Unassembled WGS sequence"/>
</dbReference>
<organism evidence="1 2">
    <name type="scientific">Bacillus australimaris</name>
    <dbReference type="NCBI Taxonomy" id="1326968"/>
    <lineage>
        <taxon>Bacteria</taxon>
        <taxon>Bacillati</taxon>
        <taxon>Bacillota</taxon>
        <taxon>Bacilli</taxon>
        <taxon>Bacillales</taxon>
        <taxon>Bacillaceae</taxon>
        <taxon>Bacillus</taxon>
    </lineage>
</organism>
<reference evidence="1 2" key="1">
    <citation type="submission" date="2021-04" db="EMBL/GenBank/DDBJ databases">
        <title>Isolation of newly marine bacteria for enzymatic activity.</title>
        <authorList>
            <person name="Hadi W.A.M."/>
            <person name="Nair A.J.J."/>
            <person name="Edwin B.T."/>
        </authorList>
    </citation>
    <scope>NUCLEOTIDE SEQUENCE [LARGE SCALE GENOMIC DNA]</scope>
    <source>
        <strain evidence="1 2">B28A</strain>
    </source>
</reference>
<comment type="caution">
    <text evidence="1">The sequence shown here is derived from an EMBL/GenBank/DDBJ whole genome shotgun (WGS) entry which is preliminary data.</text>
</comment>
<dbReference type="AlphaFoldDB" id="A0ABD4QJ79"/>
<evidence type="ECO:0000313" key="2">
    <source>
        <dbReference type="Proteomes" id="UP000676804"/>
    </source>
</evidence>
<dbReference type="RefSeq" id="WP_162838472.1">
    <property type="nucleotide sequence ID" value="NZ_JAGQFH010000001.1"/>
</dbReference>
<dbReference type="EMBL" id="JAGQFH010000001">
    <property type="protein sequence ID" value="MBR8688822.1"/>
    <property type="molecule type" value="Genomic_DNA"/>
</dbReference>
<proteinExistence type="predicted"/>